<evidence type="ECO:0000256" key="1">
    <source>
        <dbReference type="SAM" id="Coils"/>
    </source>
</evidence>
<feature type="coiled-coil region" evidence="1">
    <location>
        <begin position="2"/>
        <end position="39"/>
    </location>
</feature>
<proteinExistence type="predicted"/>
<dbReference type="Proteomes" id="UP000018201">
    <property type="component" value="Unassembled WGS sequence"/>
</dbReference>
<keyword evidence="3" id="KW-1185">Reference proteome</keyword>
<accession>U6HAS1</accession>
<reference evidence="2" key="2">
    <citation type="submission" date="2013-10" db="EMBL/GenBank/DDBJ databases">
        <authorList>
            <person name="Aslett M."/>
        </authorList>
    </citation>
    <scope>NUCLEOTIDE SEQUENCE [LARGE SCALE GENOMIC DNA]</scope>
    <source>
        <strain evidence="2">Houghton</strain>
    </source>
</reference>
<name>U6HAS1_9EIME</name>
<dbReference type="VEuPathDB" id="ToxoDB:EPH_0033490"/>
<dbReference type="OrthoDB" id="408098at2759"/>
<gene>
    <name evidence="2" type="ORF">EPH_0033490</name>
</gene>
<dbReference type="EMBL" id="HG699959">
    <property type="protein sequence ID" value="CDI87704.1"/>
    <property type="molecule type" value="Genomic_DNA"/>
</dbReference>
<protein>
    <submittedName>
        <fullName evidence="2">Uncharacterized protein</fullName>
    </submittedName>
</protein>
<keyword evidence="1" id="KW-0175">Coiled coil</keyword>
<organism evidence="2 3">
    <name type="scientific">Eimeria praecox</name>
    <dbReference type="NCBI Taxonomy" id="51316"/>
    <lineage>
        <taxon>Eukaryota</taxon>
        <taxon>Sar</taxon>
        <taxon>Alveolata</taxon>
        <taxon>Apicomplexa</taxon>
        <taxon>Conoidasida</taxon>
        <taxon>Coccidia</taxon>
        <taxon>Eucoccidiorida</taxon>
        <taxon>Eimeriorina</taxon>
        <taxon>Eimeriidae</taxon>
        <taxon>Eimeria</taxon>
    </lineage>
</organism>
<sequence length="229" mass="26160">MNALYENEKTILSKSMEALEKAEKEADETVRAADIAEARLNDLLPLQAALMELQAQYEAACSQVRIECQSQYTAMLNQTLKGDSAYTDRYASQETFEPRSPEEVEALCRAWEHYVHPRAREFWQTAEARIEILQKIARGVHRGYDPVLGDDKQCVVWYGDLSEDDNLPVIRMVKPGETQESQTYVNRTLVFLYADEESFNELQEKPKKAFTMACANPLCVNLTHIALDD</sequence>
<dbReference type="AlphaFoldDB" id="U6HAS1"/>
<evidence type="ECO:0000313" key="2">
    <source>
        <dbReference type="EMBL" id="CDI87704.1"/>
    </source>
</evidence>
<evidence type="ECO:0000313" key="3">
    <source>
        <dbReference type="Proteomes" id="UP000018201"/>
    </source>
</evidence>
<reference evidence="2" key="1">
    <citation type="submission" date="2013-10" db="EMBL/GenBank/DDBJ databases">
        <title>Genomic analysis of the causative agents of coccidiosis in chickens.</title>
        <authorList>
            <person name="Reid A.J."/>
            <person name="Blake D."/>
            <person name="Billington K."/>
            <person name="Browne H."/>
            <person name="Dunn M."/>
            <person name="Hung S."/>
            <person name="Kawahara F."/>
            <person name="Miranda-Saavedra D."/>
            <person name="Mourier T."/>
            <person name="Nagra H."/>
            <person name="Otto T.D."/>
            <person name="Rawlings N."/>
            <person name="Sanchez A."/>
            <person name="Sanders M."/>
            <person name="Subramaniam C."/>
            <person name="Tay Y."/>
            <person name="Dear P."/>
            <person name="Doerig C."/>
            <person name="Gruber A."/>
            <person name="Parkinson J."/>
            <person name="Shirley M."/>
            <person name="Wan K.L."/>
            <person name="Berriman M."/>
            <person name="Tomley F."/>
            <person name="Pain A."/>
        </authorList>
    </citation>
    <scope>NUCLEOTIDE SEQUENCE [LARGE SCALE GENOMIC DNA]</scope>
    <source>
        <strain evidence="2">Houghton</strain>
    </source>
</reference>